<gene>
    <name evidence="3" type="ORF">J2I47_11745</name>
</gene>
<dbReference type="AlphaFoldDB" id="A0A939K1J8"/>
<feature type="domain" description="Mce/MlaD" evidence="2">
    <location>
        <begin position="36"/>
        <end position="112"/>
    </location>
</feature>
<dbReference type="PANTHER" id="PTHR33371">
    <property type="entry name" value="INTERMEMBRANE PHOSPHOLIPID TRANSPORT SYSTEM BINDING PROTEIN MLAD-RELATED"/>
    <property type="match status" value="1"/>
</dbReference>
<keyword evidence="1" id="KW-0472">Membrane</keyword>
<comment type="caution">
    <text evidence="3">The sequence shown here is derived from an EMBL/GenBank/DDBJ whole genome shotgun (WGS) entry which is preliminary data.</text>
</comment>
<name>A0A939K1J8_9BACT</name>
<dbReference type="PANTHER" id="PTHR33371:SF4">
    <property type="entry name" value="INTERMEMBRANE PHOSPHOLIPID TRANSPORT SYSTEM BINDING PROTEIN MLAD"/>
    <property type="match status" value="1"/>
</dbReference>
<dbReference type="InterPro" id="IPR003399">
    <property type="entry name" value="Mce/MlaD"/>
</dbReference>
<dbReference type="InterPro" id="IPR052336">
    <property type="entry name" value="MlaD_Phospholipid_Transporter"/>
</dbReference>
<keyword evidence="4" id="KW-1185">Reference proteome</keyword>
<keyword evidence="1" id="KW-0812">Transmembrane</keyword>
<organism evidence="3 4">
    <name type="scientific">Fibrella rubiginis</name>
    <dbReference type="NCBI Taxonomy" id="2817060"/>
    <lineage>
        <taxon>Bacteria</taxon>
        <taxon>Pseudomonadati</taxon>
        <taxon>Bacteroidota</taxon>
        <taxon>Cytophagia</taxon>
        <taxon>Cytophagales</taxon>
        <taxon>Spirosomataceae</taxon>
        <taxon>Fibrella</taxon>
    </lineage>
</organism>
<dbReference type="Proteomes" id="UP000664034">
    <property type="component" value="Unassembled WGS sequence"/>
</dbReference>
<dbReference type="EMBL" id="JAFMYV010000005">
    <property type="protein sequence ID" value="MBO0937222.1"/>
    <property type="molecule type" value="Genomic_DNA"/>
</dbReference>
<evidence type="ECO:0000313" key="3">
    <source>
        <dbReference type="EMBL" id="MBO0937222.1"/>
    </source>
</evidence>
<evidence type="ECO:0000313" key="4">
    <source>
        <dbReference type="Proteomes" id="UP000664034"/>
    </source>
</evidence>
<sequence>MKFSQEAKVGLLALVTLTMFFFGFNFLKGTNIFKKNKQFTVVYANVDGLTSSNPVLLNGLSVGQVAKIDLLPDQGNKLLVTLDMNKSVVIRQGSKALLADGGLLGGKVIRLELNPAGAVMDEGALVAANEQGISSLIKEKTLPVLNNVDSLTRRLNYVVSQFDQTGGLLNQTLRGANGVTGTLNLALNENRAGLRAALANVNTLSQSLDKTTRDLGPILSKAGTFADSLNALQLKQTLGNANKSIDNLQKLLGNIEKGQGSLGKLTTDDSLYVNVSRTAGQLDKLLGDFRENPKKYINVSFSVFGKKDKPAPAKPGTVQVITTTTTKVDSIPPK</sequence>
<feature type="transmembrane region" description="Helical" evidence="1">
    <location>
        <begin position="9"/>
        <end position="27"/>
    </location>
</feature>
<proteinExistence type="predicted"/>
<evidence type="ECO:0000259" key="2">
    <source>
        <dbReference type="Pfam" id="PF02470"/>
    </source>
</evidence>
<protein>
    <submittedName>
        <fullName evidence="3">MCE family protein</fullName>
    </submittedName>
</protein>
<evidence type="ECO:0000256" key="1">
    <source>
        <dbReference type="SAM" id="Phobius"/>
    </source>
</evidence>
<reference evidence="3" key="1">
    <citation type="submission" date="2021-03" db="EMBL/GenBank/DDBJ databases">
        <title>Fibrella sp. HMF5335 genome sequencing and assembly.</title>
        <authorList>
            <person name="Kang H."/>
            <person name="Kim H."/>
            <person name="Bae S."/>
            <person name="Joh K."/>
        </authorList>
    </citation>
    <scope>NUCLEOTIDE SEQUENCE</scope>
    <source>
        <strain evidence="3">HMF5335</strain>
    </source>
</reference>
<dbReference type="Pfam" id="PF02470">
    <property type="entry name" value="MlaD"/>
    <property type="match status" value="1"/>
</dbReference>
<accession>A0A939K1J8</accession>
<keyword evidence="1" id="KW-1133">Transmembrane helix</keyword>
<dbReference type="RefSeq" id="WP_207364776.1">
    <property type="nucleotide sequence ID" value="NZ_JAFMYV010000005.1"/>
</dbReference>